<gene>
    <name evidence="1" type="ORF">IC610_02915</name>
</gene>
<accession>A0ABR8Z8X0</accession>
<organism evidence="1 2">
    <name type="scientific">Chryseobacterium caseinilyticum</name>
    <dbReference type="NCBI Taxonomy" id="2771428"/>
    <lineage>
        <taxon>Bacteria</taxon>
        <taxon>Pseudomonadati</taxon>
        <taxon>Bacteroidota</taxon>
        <taxon>Flavobacteriia</taxon>
        <taxon>Flavobacteriales</taxon>
        <taxon>Weeksellaceae</taxon>
        <taxon>Chryseobacterium group</taxon>
        <taxon>Chryseobacterium</taxon>
    </lineage>
</organism>
<dbReference type="Gene3D" id="1.10.30.50">
    <property type="match status" value="1"/>
</dbReference>
<name>A0ABR8Z8X0_9FLAO</name>
<dbReference type="Proteomes" id="UP000637299">
    <property type="component" value="Unassembled WGS sequence"/>
</dbReference>
<keyword evidence="2" id="KW-1185">Reference proteome</keyword>
<evidence type="ECO:0000313" key="2">
    <source>
        <dbReference type="Proteomes" id="UP000637299"/>
    </source>
</evidence>
<evidence type="ECO:0000313" key="1">
    <source>
        <dbReference type="EMBL" id="MBD8081370.1"/>
    </source>
</evidence>
<comment type="caution">
    <text evidence="1">The sequence shown here is derived from an EMBL/GenBank/DDBJ whole genome shotgun (WGS) entry which is preliminary data.</text>
</comment>
<reference evidence="1 2" key="1">
    <citation type="submission" date="2020-09" db="EMBL/GenBank/DDBJ databases">
        <title>Genome seq and assembly of Chryseobacterium sp.</title>
        <authorList>
            <person name="Chhetri G."/>
        </authorList>
    </citation>
    <scope>NUCLEOTIDE SEQUENCE [LARGE SCALE GENOMIC DNA]</scope>
    <source>
        <strain evidence="1 2">GCR10</strain>
    </source>
</reference>
<protein>
    <recommendedName>
        <fullName evidence="3">HNH domain-containing protein</fullName>
    </recommendedName>
</protein>
<proteinExistence type="predicted"/>
<dbReference type="EMBL" id="JACYFS010000001">
    <property type="protein sequence ID" value="MBD8081370.1"/>
    <property type="molecule type" value="Genomic_DNA"/>
</dbReference>
<sequence length="309" mass="36963">MIYLKFSKKAFEFHAEKIQNVFDEILHKGYIKRGKPLANINLNVDFLDFLKNNAPDLISGKPDKLLEINEEYEKLILNDLEKKYIKNFFLQTGYEGFQKKYGKEFLDLIGVDTCVYCNRNYTINITKNHSRAELDHWFPKTQFPLLSLSFYNLVPSCHSCNHIKGNPKINWDNALNEYIHPYFKENNEGFSFDFFYNKTLDKLNVETRSFKKNIKTDKTLQFNKTKEIYNSHSEKELRDLVNLRYKYSKNYIKILSEDTFENLKISKDEIYRTIFGIEINENDFHKRPFSKFKKDIIDNLLRIEKNLLD</sequence>
<evidence type="ECO:0008006" key="3">
    <source>
        <dbReference type="Google" id="ProtNLM"/>
    </source>
</evidence>
<dbReference type="RefSeq" id="WP_191735156.1">
    <property type="nucleotide sequence ID" value="NZ_JACYFS010000001.1"/>
</dbReference>